<sequence>MVLSPKNGASLGDAPPLNSFYVFSNKYLSEEGMFARGRLLIGAVVGVSTFVGVVAAIFILRLYYQS</sequence>
<keyword evidence="1" id="KW-1133">Transmembrane helix</keyword>
<protein>
    <submittedName>
        <fullName evidence="2">Uncharacterized protein</fullName>
    </submittedName>
</protein>
<dbReference type="AlphaFoldDB" id="A0A127QPM1"/>
<keyword evidence="1" id="KW-0472">Membrane</keyword>
<name>A0A127QPM1_9BURK</name>
<dbReference type="PATRIC" id="fig|279058.18.peg.4278"/>
<evidence type="ECO:0000313" key="3">
    <source>
        <dbReference type="Proteomes" id="UP000071778"/>
    </source>
</evidence>
<keyword evidence="3" id="KW-1185">Reference proteome</keyword>
<evidence type="ECO:0000313" key="2">
    <source>
        <dbReference type="EMBL" id="AMP12001.1"/>
    </source>
</evidence>
<organism evidence="2 3">
    <name type="scientific">Collimonas arenae</name>
    <dbReference type="NCBI Taxonomy" id="279058"/>
    <lineage>
        <taxon>Bacteria</taxon>
        <taxon>Pseudomonadati</taxon>
        <taxon>Pseudomonadota</taxon>
        <taxon>Betaproteobacteria</taxon>
        <taxon>Burkholderiales</taxon>
        <taxon>Oxalobacteraceae</taxon>
        <taxon>Collimonas</taxon>
    </lineage>
</organism>
<feature type="transmembrane region" description="Helical" evidence="1">
    <location>
        <begin position="39"/>
        <end position="64"/>
    </location>
</feature>
<proteinExistence type="predicted"/>
<dbReference type="Proteomes" id="UP000071778">
    <property type="component" value="Chromosome"/>
</dbReference>
<evidence type="ECO:0000256" key="1">
    <source>
        <dbReference type="SAM" id="Phobius"/>
    </source>
</evidence>
<reference evidence="2 3" key="1">
    <citation type="submission" date="2015-11" db="EMBL/GenBank/DDBJ databases">
        <title>Exploring the genomic traits of fungus-feeding bacterial genus Collimonas.</title>
        <authorList>
            <person name="Song C."/>
            <person name="Schmidt R."/>
            <person name="de Jager V."/>
            <person name="Krzyzanowska D."/>
            <person name="Jongedijk E."/>
            <person name="Cankar K."/>
            <person name="Beekwilder J."/>
            <person name="van Veen A."/>
            <person name="de Boer W."/>
            <person name="van Veen J.A."/>
            <person name="Garbeva P."/>
        </authorList>
    </citation>
    <scope>NUCLEOTIDE SEQUENCE [LARGE SCALE GENOMIC DNA]</scope>
    <source>
        <strain evidence="2 3">Ter282</strain>
    </source>
</reference>
<accession>A0A127QPM1</accession>
<gene>
    <name evidence="2" type="ORF">CAter282_4341</name>
</gene>
<dbReference type="EMBL" id="CP013235">
    <property type="protein sequence ID" value="AMP12001.1"/>
    <property type="molecule type" value="Genomic_DNA"/>
</dbReference>
<keyword evidence="1" id="KW-0812">Transmembrane</keyword>